<dbReference type="AlphaFoldDB" id="A0A1W1X7Y3"/>
<protein>
    <recommendedName>
        <fullName evidence="5">5-formyltetrahydrofolate cyclo-ligase</fullName>
        <ecNumber evidence="5">6.3.3.2</ecNumber>
    </recommendedName>
</protein>
<dbReference type="PANTHER" id="PTHR23407">
    <property type="entry name" value="ATPASE INHIBITOR/5-FORMYLTETRAHYDROFOLATE CYCLO-LIGASE"/>
    <property type="match status" value="1"/>
</dbReference>
<organism evidence="6 7">
    <name type="scientific">Clostridium acidisoli DSM 12555</name>
    <dbReference type="NCBI Taxonomy" id="1121291"/>
    <lineage>
        <taxon>Bacteria</taxon>
        <taxon>Bacillati</taxon>
        <taxon>Bacillota</taxon>
        <taxon>Clostridia</taxon>
        <taxon>Eubacteriales</taxon>
        <taxon>Clostridiaceae</taxon>
        <taxon>Clostridium</taxon>
    </lineage>
</organism>
<evidence type="ECO:0000256" key="2">
    <source>
        <dbReference type="ARBA" id="ARBA00022741"/>
    </source>
</evidence>
<sequence length="192" mass="22323">MQIKNKEEIRRYMLNKRDKLSRTEKANLDNFIFENITQNPYFLSAKVIFSYVSFQNEVDTHRIIRHAFDLGKKVCVPKVINREKGMKVLYIESIEELIPSKMGILEPDINKEATSINDIDMAIVPGLAFDNFGGRLGYGGGFYDRFFEGSNIKKIAIGYEFQILKNVPKEEHDILIDGIITEKNFINFKKRF</sequence>
<reference evidence="6 7" key="1">
    <citation type="submission" date="2017-04" db="EMBL/GenBank/DDBJ databases">
        <authorList>
            <person name="Afonso C.L."/>
            <person name="Miller P.J."/>
            <person name="Scott M.A."/>
            <person name="Spackman E."/>
            <person name="Goraichik I."/>
            <person name="Dimitrov K.M."/>
            <person name="Suarez D.L."/>
            <person name="Swayne D.E."/>
        </authorList>
    </citation>
    <scope>NUCLEOTIDE SEQUENCE [LARGE SCALE GENOMIC DNA]</scope>
    <source>
        <strain evidence="6 7">DSM 12555</strain>
    </source>
</reference>
<dbReference type="GO" id="GO:0030272">
    <property type="term" value="F:5-formyltetrahydrofolate cyclo-ligase activity"/>
    <property type="evidence" value="ECO:0007669"/>
    <property type="project" value="UniProtKB-EC"/>
</dbReference>
<feature type="binding site" evidence="4">
    <location>
        <begin position="6"/>
        <end position="10"/>
    </location>
    <ligand>
        <name>ATP</name>
        <dbReference type="ChEBI" id="CHEBI:30616"/>
    </ligand>
</feature>
<dbReference type="Pfam" id="PF01812">
    <property type="entry name" value="5-FTHF_cyc-lig"/>
    <property type="match status" value="1"/>
</dbReference>
<dbReference type="EC" id="6.3.3.2" evidence="5"/>
<dbReference type="Gene3D" id="3.40.50.10420">
    <property type="entry name" value="NagB/RpiA/CoA transferase-like"/>
    <property type="match status" value="1"/>
</dbReference>
<keyword evidence="5" id="KW-0479">Metal-binding</keyword>
<dbReference type="GO" id="GO:0046872">
    <property type="term" value="F:metal ion binding"/>
    <property type="evidence" value="ECO:0007669"/>
    <property type="project" value="UniProtKB-KW"/>
</dbReference>
<dbReference type="InterPro" id="IPR002698">
    <property type="entry name" value="FTHF_cligase"/>
</dbReference>
<feature type="binding site" evidence="4">
    <location>
        <position position="57"/>
    </location>
    <ligand>
        <name>substrate</name>
    </ligand>
</feature>
<proteinExistence type="inferred from homology"/>
<keyword evidence="2 4" id="KW-0547">Nucleotide-binding</keyword>
<evidence type="ECO:0000256" key="3">
    <source>
        <dbReference type="ARBA" id="ARBA00022840"/>
    </source>
</evidence>
<gene>
    <name evidence="6" type="ORF">SAMN02745134_00986</name>
</gene>
<evidence type="ECO:0000256" key="4">
    <source>
        <dbReference type="PIRSR" id="PIRSR006806-1"/>
    </source>
</evidence>
<comment type="catalytic activity">
    <reaction evidence="5">
        <text>(6S)-5-formyl-5,6,7,8-tetrahydrofolate + ATP = (6R)-5,10-methenyltetrahydrofolate + ADP + phosphate</text>
        <dbReference type="Rhea" id="RHEA:10488"/>
        <dbReference type="ChEBI" id="CHEBI:30616"/>
        <dbReference type="ChEBI" id="CHEBI:43474"/>
        <dbReference type="ChEBI" id="CHEBI:57455"/>
        <dbReference type="ChEBI" id="CHEBI:57457"/>
        <dbReference type="ChEBI" id="CHEBI:456216"/>
        <dbReference type="EC" id="6.3.3.2"/>
    </reaction>
</comment>
<evidence type="ECO:0000313" key="6">
    <source>
        <dbReference type="EMBL" id="SMC19963.1"/>
    </source>
</evidence>
<dbReference type="PIRSF" id="PIRSF006806">
    <property type="entry name" value="FTHF_cligase"/>
    <property type="match status" value="1"/>
</dbReference>
<dbReference type="GO" id="GO:0009396">
    <property type="term" value="P:folic acid-containing compound biosynthetic process"/>
    <property type="evidence" value="ECO:0007669"/>
    <property type="project" value="TreeGrafter"/>
</dbReference>
<keyword evidence="6" id="KW-0436">Ligase</keyword>
<feature type="binding site" evidence="4">
    <location>
        <position position="52"/>
    </location>
    <ligand>
        <name>substrate</name>
    </ligand>
</feature>
<dbReference type="PANTHER" id="PTHR23407:SF1">
    <property type="entry name" value="5-FORMYLTETRAHYDROFOLATE CYCLO-LIGASE"/>
    <property type="match status" value="1"/>
</dbReference>
<keyword evidence="5" id="KW-0460">Magnesium</keyword>
<name>A0A1W1X7Y3_9CLOT</name>
<dbReference type="Proteomes" id="UP000192468">
    <property type="component" value="Unassembled WGS sequence"/>
</dbReference>
<comment type="similarity">
    <text evidence="1 5">Belongs to the 5-formyltetrahydrofolate cyclo-ligase family.</text>
</comment>
<dbReference type="InterPro" id="IPR037171">
    <property type="entry name" value="NagB/RpiA_transferase-like"/>
</dbReference>
<evidence type="ECO:0000313" key="7">
    <source>
        <dbReference type="Proteomes" id="UP000192468"/>
    </source>
</evidence>
<evidence type="ECO:0000256" key="5">
    <source>
        <dbReference type="RuleBase" id="RU361279"/>
    </source>
</evidence>
<dbReference type="GO" id="GO:0005524">
    <property type="term" value="F:ATP binding"/>
    <property type="evidence" value="ECO:0007669"/>
    <property type="project" value="UniProtKB-KW"/>
</dbReference>
<dbReference type="NCBIfam" id="TIGR02727">
    <property type="entry name" value="MTHFS_bact"/>
    <property type="match status" value="1"/>
</dbReference>
<dbReference type="EMBL" id="FWXH01000002">
    <property type="protein sequence ID" value="SMC19963.1"/>
    <property type="molecule type" value="Genomic_DNA"/>
</dbReference>
<keyword evidence="3 4" id="KW-0067">ATP-binding</keyword>
<keyword evidence="7" id="KW-1185">Reference proteome</keyword>
<evidence type="ECO:0000256" key="1">
    <source>
        <dbReference type="ARBA" id="ARBA00010638"/>
    </source>
</evidence>
<accession>A0A1W1X7Y3</accession>
<dbReference type="GO" id="GO:0035999">
    <property type="term" value="P:tetrahydrofolate interconversion"/>
    <property type="evidence" value="ECO:0007669"/>
    <property type="project" value="TreeGrafter"/>
</dbReference>
<comment type="cofactor">
    <cofactor evidence="5">
        <name>Mg(2+)</name>
        <dbReference type="ChEBI" id="CHEBI:18420"/>
    </cofactor>
</comment>
<dbReference type="InterPro" id="IPR024185">
    <property type="entry name" value="FTHF_cligase-like_sf"/>
</dbReference>
<dbReference type="SUPFAM" id="SSF100950">
    <property type="entry name" value="NagB/RpiA/CoA transferase-like"/>
    <property type="match status" value="1"/>
</dbReference>
<dbReference type="STRING" id="1121291.SAMN02745134_00986"/>
<feature type="binding site" evidence="4">
    <location>
        <begin position="135"/>
        <end position="143"/>
    </location>
    <ligand>
        <name>ATP</name>
        <dbReference type="ChEBI" id="CHEBI:30616"/>
    </ligand>
</feature>